<accession>A0A9W4E5C1</accession>
<organism evidence="1 2">
    <name type="scientific">Actinacidiphila bryophytorum</name>
    <dbReference type="NCBI Taxonomy" id="1436133"/>
    <lineage>
        <taxon>Bacteria</taxon>
        <taxon>Bacillati</taxon>
        <taxon>Actinomycetota</taxon>
        <taxon>Actinomycetes</taxon>
        <taxon>Kitasatosporales</taxon>
        <taxon>Streptomycetaceae</taxon>
        <taxon>Actinacidiphila</taxon>
    </lineage>
</organism>
<protein>
    <submittedName>
        <fullName evidence="1">Uncharacterized protein</fullName>
    </submittedName>
</protein>
<proteinExistence type="predicted"/>
<comment type="caution">
    <text evidence="1">The sequence shown here is derived from an EMBL/GenBank/DDBJ whole genome shotgun (WGS) entry which is preliminary data.</text>
</comment>
<evidence type="ECO:0000313" key="1">
    <source>
        <dbReference type="EMBL" id="CAG7614987.1"/>
    </source>
</evidence>
<keyword evidence="2" id="KW-1185">Reference proteome</keyword>
<dbReference type="EMBL" id="CAJVAX010000003">
    <property type="protein sequence ID" value="CAG7614987.1"/>
    <property type="molecule type" value="Genomic_DNA"/>
</dbReference>
<dbReference type="AlphaFoldDB" id="A0A9W4E5C1"/>
<name>A0A9W4E5C1_9ACTN</name>
<gene>
    <name evidence="1" type="ORF">SBRY_110021</name>
</gene>
<dbReference type="Proteomes" id="UP001153328">
    <property type="component" value="Unassembled WGS sequence"/>
</dbReference>
<dbReference type="RefSeq" id="WP_205046770.1">
    <property type="nucleotide sequence ID" value="NZ_CAJVAX010000003.1"/>
</dbReference>
<evidence type="ECO:0000313" key="2">
    <source>
        <dbReference type="Proteomes" id="UP001153328"/>
    </source>
</evidence>
<reference evidence="1" key="1">
    <citation type="submission" date="2021-06" db="EMBL/GenBank/DDBJ databases">
        <authorList>
            <person name="Arsene-Ploetze F."/>
        </authorList>
    </citation>
    <scope>NUCLEOTIDE SEQUENCE</scope>
    <source>
        <strain evidence="1">SBRY1</strain>
    </source>
</reference>
<sequence>MDASTVTAVAATAIASASFAVSISEARATRRHNRHSVKPALELWIRRHNGGDAGLRVCNFGLGPAVVTSTSVALDGVHLGQWTRPVATSLRAQLAEWPHATTVRPDSMLPPGIERSLLYVDDYDPARHGDLWEMLQHRLAFEIRYESLYGGEDFLAVHPAAPM</sequence>